<dbReference type="PANTHER" id="PTHR14233:SF4">
    <property type="entry name" value="SOLUTE CARRIER FAMILY 35 MEMBER F2"/>
    <property type="match status" value="1"/>
</dbReference>
<dbReference type="InterPro" id="IPR037185">
    <property type="entry name" value="EmrE-like"/>
</dbReference>
<proteinExistence type="inferred from homology"/>
<evidence type="ECO:0000256" key="7">
    <source>
        <dbReference type="ARBA" id="ARBA00037727"/>
    </source>
</evidence>
<feature type="transmembrane region" description="Helical" evidence="8">
    <location>
        <begin position="178"/>
        <end position="200"/>
    </location>
</feature>
<dbReference type="WBParaSite" id="EEL_0000118801-mRNA-1">
    <property type="protein sequence ID" value="EEL_0000118801-mRNA-1"/>
    <property type="gene ID" value="EEL_0000118801"/>
</dbReference>
<dbReference type="GO" id="GO:0022857">
    <property type="term" value="F:transmembrane transporter activity"/>
    <property type="evidence" value="ECO:0007669"/>
    <property type="project" value="InterPro"/>
</dbReference>
<evidence type="ECO:0000256" key="1">
    <source>
        <dbReference type="ARBA" id="ARBA00004141"/>
    </source>
</evidence>
<feature type="transmembrane region" description="Helical" evidence="8">
    <location>
        <begin position="296"/>
        <end position="316"/>
    </location>
</feature>
<dbReference type="PANTHER" id="PTHR14233">
    <property type="entry name" value="DUF914-RELATED"/>
    <property type="match status" value="1"/>
</dbReference>
<feature type="transmembrane region" description="Helical" evidence="8">
    <location>
        <begin position="425"/>
        <end position="445"/>
    </location>
</feature>
<name>A0A0R3RI81_9BILA</name>
<keyword evidence="4 8" id="KW-0812">Transmembrane</keyword>
<keyword evidence="5 8" id="KW-1133">Transmembrane helix</keyword>
<evidence type="ECO:0000256" key="2">
    <source>
        <dbReference type="ARBA" id="ARBA00007863"/>
    </source>
</evidence>
<dbReference type="STRING" id="1147741.A0A0R3RI81"/>
<comment type="function">
    <text evidence="7">Putative solute transporter.</text>
</comment>
<dbReference type="AlphaFoldDB" id="A0A0R3RI81"/>
<feature type="transmembrane region" description="Helical" evidence="8">
    <location>
        <begin position="243"/>
        <end position="264"/>
    </location>
</feature>
<protein>
    <submittedName>
        <fullName evidence="10">Solute carrier family 35 member F1</fullName>
    </submittedName>
</protein>
<organism evidence="9 10">
    <name type="scientific">Elaeophora elaphi</name>
    <dbReference type="NCBI Taxonomy" id="1147741"/>
    <lineage>
        <taxon>Eukaryota</taxon>
        <taxon>Metazoa</taxon>
        <taxon>Ecdysozoa</taxon>
        <taxon>Nematoda</taxon>
        <taxon>Chromadorea</taxon>
        <taxon>Rhabditida</taxon>
        <taxon>Spirurina</taxon>
        <taxon>Spiruromorpha</taxon>
        <taxon>Filarioidea</taxon>
        <taxon>Onchocercidae</taxon>
        <taxon>Elaeophora</taxon>
    </lineage>
</organism>
<feature type="transmembrane region" description="Helical" evidence="8">
    <location>
        <begin position="397"/>
        <end position="418"/>
    </location>
</feature>
<dbReference type="SUPFAM" id="SSF103481">
    <property type="entry name" value="Multidrug resistance efflux transporter EmrE"/>
    <property type="match status" value="1"/>
</dbReference>
<keyword evidence="6 8" id="KW-0472">Membrane</keyword>
<feature type="transmembrane region" description="Helical" evidence="8">
    <location>
        <begin position="270"/>
        <end position="291"/>
    </location>
</feature>
<feature type="transmembrane region" description="Helical" evidence="8">
    <location>
        <begin position="331"/>
        <end position="349"/>
    </location>
</feature>
<keyword evidence="3" id="KW-0813">Transport</keyword>
<evidence type="ECO:0000256" key="8">
    <source>
        <dbReference type="SAM" id="Phobius"/>
    </source>
</evidence>
<dbReference type="Proteomes" id="UP000050640">
    <property type="component" value="Unplaced"/>
</dbReference>
<accession>A0A0R3RI81</accession>
<evidence type="ECO:0000313" key="10">
    <source>
        <dbReference type="WBParaSite" id="EEL_0000118801-mRNA-1"/>
    </source>
</evidence>
<comment type="similarity">
    <text evidence="2">Belongs to the SLC35F solute transporter family.</text>
</comment>
<reference evidence="10" key="1">
    <citation type="submission" date="2017-02" db="UniProtKB">
        <authorList>
            <consortium name="WormBaseParasite"/>
        </authorList>
    </citation>
    <scope>IDENTIFICATION</scope>
</reference>
<dbReference type="InterPro" id="IPR009262">
    <property type="entry name" value="SLC35_F1/F2/F6"/>
</dbReference>
<dbReference type="InterPro" id="IPR052221">
    <property type="entry name" value="SLC35F_Transporter"/>
</dbReference>
<evidence type="ECO:0000256" key="6">
    <source>
        <dbReference type="ARBA" id="ARBA00023136"/>
    </source>
</evidence>
<sequence length="576" mass="64302">MKNVFDWVIIVMERNRRGDIRYSNEWPEYCNWQLPVTSSSSQSDQCQSRSIADWHAYERGLIPESSDFDSASIIEWHLSERRPIIGANCPKHRNYYTVMSSQLPLTPQVIISKTSPANGVISMASSGGASYIGSPTKPTNTSVKASVPLTAMASYQEEEGIDCSPCCRNDIIRRTFRNIVYGQILSLCLCGTGVGSQLLSKNGVNTPAAQSFLNYFLLSFIYGTMLVFRKGENSFLPVVRKRGWRYLLLAIVDVQANYIIVYAYQFTNLTSVQLLDCSTIPMVLLLSWLFLSTRYLLTHIIGVGICLVGIAVLIWADALEGKGSSGDSNRVLGDVLCLTGSILYAVGNVGEEFLVKQNSRVEYLGMVGLFGSIISGIQLAALEHRELASVNWSGTIVVYYLLFAACMFLFYSLVSVVVQKASALMFNLSILTADFYTLIFGIFMFKYEFHPLYFASFSLVIIGSLIYSIRETERRDSDEPRNICCLLCHCCTGGDNQSPHIPQQFFLDKFHFKDKFKAQTSSMRSGSGIGIVNNTAVYGETAAYPRFTNIRNCPVHGRQVPFLQQQQPNNTVETYA</sequence>
<evidence type="ECO:0000256" key="3">
    <source>
        <dbReference type="ARBA" id="ARBA00022448"/>
    </source>
</evidence>
<keyword evidence="9" id="KW-1185">Reference proteome</keyword>
<dbReference type="GO" id="GO:0016020">
    <property type="term" value="C:membrane"/>
    <property type="evidence" value="ECO:0007669"/>
    <property type="project" value="UniProtKB-SubCell"/>
</dbReference>
<evidence type="ECO:0000313" key="9">
    <source>
        <dbReference type="Proteomes" id="UP000050640"/>
    </source>
</evidence>
<evidence type="ECO:0000256" key="4">
    <source>
        <dbReference type="ARBA" id="ARBA00022692"/>
    </source>
</evidence>
<feature type="transmembrane region" description="Helical" evidence="8">
    <location>
        <begin position="361"/>
        <end position="382"/>
    </location>
</feature>
<feature type="transmembrane region" description="Helical" evidence="8">
    <location>
        <begin position="451"/>
        <end position="469"/>
    </location>
</feature>
<evidence type="ECO:0000256" key="5">
    <source>
        <dbReference type="ARBA" id="ARBA00022989"/>
    </source>
</evidence>
<feature type="transmembrane region" description="Helical" evidence="8">
    <location>
        <begin position="212"/>
        <end position="231"/>
    </location>
</feature>
<comment type="subcellular location">
    <subcellularLocation>
        <location evidence="1">Membrane</location>
        <topology evidence="1">Multi-pass membrane protein</topology>
    </subcellularLocation>
</comment>
<dbReference type="Pfam" id="PF06027">
    <property type="entry name" value="SLC35F"/>
    <property type="match status" value="1"/>
</dbReference>